<protein>
    <submittedName>
        <fullName evidence="1">Cytidylate kinase-like family protein</fullName>
    </submittedName>
</protein>
<organism evidence="1 2">
    <name type="scientific">Candidatus Egerieimonas intestinavium</name>
    <dbReference type="NCBI Taxonomy" id="2840777"/>
    <lineage>
        <taxon>Bacteria</taxon>
        <taxon>Bacillati</taxon>
        <taxon>Bacillota</taxon>
        <taxon>Clostridia</taxon>
        <taxon>Lachnospirales</taxon>
        <taxon>Lachnospiraceae</taxon>
        <taxon>Lachnospiraceae incertae sedis</taxon>
        <taxon>Candidatus Egerieimonas</taxon>
    </lineage>
</organism>
<dbReference type="GO" id="GO:0016301">
    <property type="term" value="F:kinase activity"/>
    <property type="evidence" value="ECO:0007669"/>
    <property type="project" value="UniProtKB-KW"/>
</dbReference>
<dbReference type="EMBL" id="DVHU01000020">
    <property type="protein sequence ID" value="HIR92250.1"/>
    <property type="molecule type" value="Genomic_DNA"/>
</dbReference>
<name>A0A9D1EHY3_9FIRM</name>
<dbReference type="AlphaFoldDB" id="A0A9D1EHY3"/>
<evidence type="ECO:0000313" key="1">
    <source>
        <dbReference type="EMBL" id="HIR92250.1"/>
    </source>
</evidence>
<dbReference type="InterPro" id="IPR027417">
    <property type="entry name" value="P-loop_NTPase"/>
</dbReference>
<reference evidence="1" key="1">
    <citation type="submission" date="2020-10" db="EMBL/GenBank/DDBJ databases">
        <authorList>
            <person name="Gilroy R."/>
        </authorList>
    </citation>
    <scope>NUCLEOTIDE SEQUENCE</scope>
    <source>
        <strain evidence="1">ChiSxjej1B13-7041</strain>
    </source>
</reference>
<sequence length="148" mass="17014">MKRIITIGREFGSGGREVGRRLAEKLNVAYYDREIVDELLKRTQLAESYVLQVEESRPLPLLPIRTARTFGIPGNYPLENRLSIYQQEREIIRELAEKSDCVIVGRCADYILQAWNPFRLFIYASMSSKIARCREKGDDAAGMTDKEP</sequence>
<proteinExistence type="predicted"/>
<comment type="caution">
    <text evidence="1">The sequence shown here is derived from an EMBL/GenBank/DDBJ whole genome shotgun (WGS) entry which is preliminary data.</text>
</comment>
<dbReference type="Proteomes" id="UP000886841">
    <property type="component" value="Unassembled WGS sequence"/>
</dbReference>
<reference evidence="1" key="2">
    <citation type="journal article" date="2021" name="PeerJ">
        <title>Extensive microbial diversity within the chicken gut microbiome revealed by metagenomics and culture.</title>
        <authorList>
            <person name="Gilroy R."/>
            <person name="Ravi A."/>
            <person name="Getino M."/>
            <person name="Pursley I."/>
            <person name="Horton D.L."/>
            <person name="Alikhan N.F."/>
            <person name="Baker D."/>
            <person name="Gharbi K."/>
            <person name="Hall N."/>
            <person name="Watson M."/>
            <person name="Adriaenssens E.M."/>
            <person name="Foster-Nyarko E."/>
            <person name="Jarju S."/>
            <person name="Secka A."/>
            <person name="Antonio M."/>
            <person name="Oren A."/>
            <person name="Chaudhuri R.R."/>
            <person name="La Ragione R."/>
            <person name="Hildebrand F."/>
            <person name="Pallen M.J."/>
        </authorList>
    </citation>
    <scope>NUCLEOTIDE SEQUENCE</scope>
    <source>
        <strain evidence="1">ChiSxjej1B13-7041</strain>
    </source>
</reference>
<evidence type="ECO:0000313" key="2">
    <source>
        <dbReference type="Proteomes" id="UP000886841"/>
    </source>
</evidence>
<gene>
    <name evidence="1" type="ORF">IAB98_02355</name>
</gene>
<accession>A0A9D1EHY3</accession>
<keyword evidence="1" id="KW-0418">Kinase</keyword>
<dbReference type="Gene3D" id="3.40.50.300">
    <property type="entry name" value="P-loop containing nucleotide triphosphate hydrolases"/>
    <property type="match status" value="1"/>
</dbReference>
<keyword evidence="1" id="KW-0808">Transferase</keyword>
<dbReference type="Pfam" id="PF13189">
    <property type="entry name" value="Cytidylate_kin2"/>
    <property type="match status" value="1"/>
</dbReference>